<feature type="transmembrane region" description="Helical" evidence="8">
    <location>
        <begin position="51"/>
        <end position="69"/>
    </location>
</feature>
<evidence type="ECO:0000256" key="1">
    <source>
        <dbReference type="ARBA" id="ARBA00004127"/>
    </source>
</evidence>
<dbReference type="Proteomes" id="UP001396334">
    <property type="component" value="Unassembled WGS sequence"/>
</dbReference>
<dbReference type="InterPro" id="IPR005150">
    <property type="entry name" value="Cellulose_synth"/>
</dbReference>
<feature type="transmembrane region" description="Helical" evidence="8">
    <location>
        <begin position="605"/>
        <end position="624"/>
    </location>
</feature>
<protein>
    <recommendedName>
        <fullName evidence="11">Cellulose synthase-like protein H1</fullName>
    </recommendedName>
</protein>
<evidence type="ECO:0000256" key="7">
    <source>
        <dbReference type="ARBA" id="ARBA00023316"/>
    </source>
</evidence>
<keyword evidence="2" id="KW-0328">Glycosyltransferase</keyword>
<sequence>MKISIINLWRMPTDQIPHNSYVIQSKHFGMANEISLPLYLKTARKNTIQRAFDATLLFLLLSLLVYRLLSLKSHGFVWLLAFLCESWFTFTWSLIVSTKWNPVEIQTYPENLERRFAELPAVDMFVTTADPGREPPIMTVNTVLSLLAVDYPADKLACYVSDDGCSALTFHSLVEALRFAKLWVPFCKKYNVQVRAPFRYLLADPMSTSSANSEFKQDWKKIKAEYEQLCLKIKEAGRESAPGDLTGEFAVFANIQTGNHPSIIKIMGEHKHETEGDEEVPHLVYISREKRPKYPHHFKAGAMNVLSRVSGLMTNAPFILNVDCDMFANDPQVVLRAMCQLLDRESETDVAYVQYPQCFYNGLKDDPYGNQMVVLYEYLGHGLAGLQGPSYSGTGCFHRRKVIYGVWPDHADNSVRNQTLINGKSGEYELMKKFGKSREFMESATHALRGQKGIRPKLSDSLEAALQVADCDYEFGSTWGTKFGWIYGSMTEDVLTGLTIQRKGWKSTLPLPDLPAFLGCAPTGGPAAMTQQKRWATGLFEILVSKSNPMFATFTGNLQFRTSLFYLYLLSWGFSSIPELCYAALPAYCIISDSHFLPKVHDPAMLIPVIIFVTYNMLTLREYLKLGLSAQAWWNNMRMGRITATSAYLFGVLSVVLKILGLSDTVFEVTQKDDGDEDDDGMNDATKFTFDESPIFVPGTTLLLVHLTALLMLCLRLLPSVDDDGKWLRVGPGEVFCSLWVVLCFRPFMKGLFRRGKYGIPSSTIFKSTCLALVFVCMGLRI</sequence>
<reference evidence="9 10" key="1">
    <citation type="journal article" date="2024" name="G3 (Bethesda)">
        <title>Genome assembly of Hibiscus sabdariffa L. provides insights into metabolisms of medicinal natural products.</title>
        <authorList>
            <person name="Kim T."/>
        </authorList>
    </citation>
    <scope>NUCLEOTIDE SEQUENCE [LARGE SCALE GENOMIC DNA]</scope>
    <source>
        <strain evidence="9">TK-2024</strain>
        <tissue evidence="9">Old leaves</tissue>
    </source>
</reference>
<evidence type="ECO:0000256" key="6">
    <source>
        <dbReference type="ARBA" id="ARBA00023136"/>
    </source>
</evidence>
<dbReference type="InterPro" id="IPR029044">
    <property type="entry name" value="Nucleotide-diphossugar_trans"/>
</dbReference>
<proteinExistence type="predicted"/>
<dbReference type="Pfam" id="PF03552">
    <property type="entry name" value="Cellulose_synt"/>
    <property type="match status" value="2"/>
</dbReference>
<organism evidence="9 10">
    <name type="scientific">Hibiscus sabdariffa</name>
    <name type="common">roselle</name>
    <dbReference type="NCBI Taxonomy" id="183260"/>
    <lineage>
        <taxon>Eukaryota</taxon>
        <taxon>Viridiplantae</taxon>
        <taxon>Streptophyta</taxon>
        <taxon>Embryophyta</taxon>
        <taxon>Tracheophyta</taxon>
        <taxon>Spermatophyta</taxon>
        <taxon>Magnoliopsida</taxon>
        <taxon>eudicotyledons</taxon>
        <taxon>Gunneridae</taxon>
        <taxon>Pentapetalae</taxon>
        <taxon>rosids</taxon>
        <taxon>malvids</taxon>
        <taxon>Malvales</taxon>
        <taxon>Malvaceae</taxon>
        <taxon>Malvoideae</taxon>
        <taxon>Hibiscus</taxon>
    </lineage>
</organism>
<dbReference type="Gene3D" id="3.90.550.10">
    <property type="entry name" value="Spore Coat Polysaccharide Biosynthesis Protein SpsA, Chain A"/>
    <property type="match status" value="1"/>
</dbReference>
<evidence type="ECO:0000256" key="8">
    <source>
        <dbReference type="SAM" id="Phobius"/>
    </source>
</evidence>
<feature type="transmembrane region" description="Helical" evidence="8">
    <location>
        <begin position="75"/>
        <end position="96"/>
    </location>
</feature>
<gene>
    <name evidence="9" type="ORF">V6N11_019103</name>
</gene>
<feature type="transmembrane region" description="Helical" evidence="8">
    <location>
        <begin position="760"/>
        <end position="780"/>
    </location>
</feature>
<evidence type="ECO:0000313" key="10">
    <source>
        <dbReference type="Proteomes" id="UP001396334"/>
    </source>
</evidence>
<keyword evidence="5 8" id="KW-1133">Transmembrane helix</keyword>
<feature type="transmembrane region" description="Helical" evidence="8">
    <location>
        <begin position="727"/>
        <end position="748"/>
    </location>
</feature>
<keyword evidence="4 8" id="KW-0812">Transmembrane</keyword>
<evidence type="ECO:0008006" key="11">
    <source>
        <dbReference type="Google" id="ProtNLM"/>
    </source>
</evidence>
<name>A0ABR2R1L4_9ROSI</name>
<keyword evidence="10" id="KW-1185">Reference proteome</keyword>
<evidence type="ECO:0000256" key="2">
    <source>
        <dbReference type="ARBA" id="ARBA00022676"/>
    </source>
</evidence>
<evidence type="ECO:0000256" key="3">
    <source>
        <dbReference type="ARBA" id="ARBA00022679"/>
    </source>
</evidence>
<evidence type="ECO:0000256" key="4">
    <source>
        <dbReference type="ARBA" id="ARBA00022692"/>
    </source>
</evidence>
<evidence type="ECO:0000313" key="9">
    <source>
        <dbReference type="EMBL" id="KAK9006769.1"/>
    </source>
</evidence>
<dbReference type="SUPFAM" id="SSF53448">
    <property type="entry name" value="Nucleotide-diphospho-sugar transferases"/>
    <property type="match status" value="1"/>
</dbReference>
<feature type="transmembrane region" description="Helical" evidence="8">
    <location>
        <begin position="565"/>
        <end position="585"/>
    </location>
</feature>
<dbReference type="EMBL" id="JBBPBN010000028">
    <property type="protein sequence ID" value="KAK9006769.1"/>
    <property type="molecule type" value="Genomic_DNA"/>
</dbReference>
<keyword evidence="7" id="KW-0961">Cell wall biogenesis/degradation</keyword>
<accession>A0ABR2R1L4</accession>
<dbReference type="PANTHER" id="PTHR13301">
    <property type="entry name" value="X-BOX TRANSCRIPTION FACTOR-RELATED"/>
    <property type="match status" value="1"/>
</dbReference>
<keyword evidence="6 8" id="KW-0472">Membrane</keyword>
<comment type="subcellular location">
    <subcellularLocation>
        <location evidence="1">Endomembrane system</location>
        <topology evidence="1">Multi-pass membrane protein</topology>
    </subcellularLocation>
</comment>
<comment type="caution">
    <text evidence="9">The sequence shown here is derived from an EMBL/GenBank/DDBJ whole genome shotgun (WGS) entry which is preliminary data.</text>
</comment>
<evidence type="ECO:0000256" key="5">
    <source>
        <dbReference type="ARBA" id="ARBA00022989"/>
    </source>
</evidence>
<feature type="transmembrane region" description="Helical" evidence="8">
    <location>
        <begin position="645"/>
        <end position="663"/>
    </location>
</feature>
<feature type="transmembrane region" description="Helical" evidence="8">
    <location>
        <begin position="695"/>
        <end position="715"/>
    </location>
</feature>
<keyword evidence="3" id="KW-0808">Transferase</keyword>